<accession>A0A2P5G0Q1</accession>
<protein>
    <submittedName>
        <fullName evidence="2">Uncharacterized protein</fullName>
    </submittedName>
</protein>
<reference evidence="3" key="1">
    <citation type="submission" date="2016-06" db="EMBL/GenBank/DDBJ databases">
        <title>Parallel loss of symbiosis genes in relatives of nitrogen-fixing non-legume Parasponia.</title>
        <authorList>
            <person name="Van Velzen R."/>
            <person name="Holmer R."/>
            <person name="Bu F."/>
            <person name="Rutten L."/>
            <person name="Van Zeijl A."/>
            <person name="Liu W."/>
            <person name="Santuari L."/>
            <person name="Cao Q."/>
            <person name="Sharma T."/>
            <person name="Shen D."/>
            <person name="Roswanjaya Y."/>
            <person name="Wardhani T."/>
            <person name="Kalhor M.S."/>
            <person name="Jansen J."/>
            <person name="Van den Hoogen J."/>
            <person name="Gungor B."/>
            <person name="Hartog M."/>
            <person name="Hontelez J."/>
            <person name="Verver J."/>
            <person name="Yang W.-C."/>
            <person name="Schijlen E."/>
            <person name="Repin R."/>
            <person name="Schilthuizen M."/>
            <person name="Schranz E."/>
            <person name="Heidstra R."/>
            <person name="Miyata K."/>
            <person name="Fedorova E."/>
            <person name="Kohlen W."/>
            <person name="Bisseling T."/>
            <person name="Smit S."/>
            <person name="Geurts R."/>
        </authorList>
    </citation>
    <scope>NUCLEOTIDE SEQUENCE [LARGE SCALE GENOMIC DNA]</scope>
    <source>
        <strain evidence="3">cv. RG33-2</strain>
    </source>
</reference>
<sequence>MDTCDLNLDSSGDPSSLNRDSSSPEMIKTESLSPEQCVTDSLLSSSLLI</sequence>
<dbReference type="EMBL" id="JXTC01000002">
    <property type="protein sequence ID" value="POO03638.1"/>
    <property type="molecule type" value="Genomic_DNA"/>
</dbReference>
<evidence type="ECO:0000313" key="3">
    <source>
        <dbReference type="Proteomes" id="UP000237000"/>
    </source>
</evidence>
<evidence type="ECO:0000256" key="1">
    <source>
        <dbReference type="SAM" id="MobiDB-lite"/>
    </source>
</evidence>
<keyword evidence="3" id="KW-1185">Reference proteome</keyword>
<feature type="compositionally biased region" description="Polar residues" evidence="1">
    <location>
        <begin position="8"/>
        <end position="35"/>
    </location>
</feature>
<dbReference type="InParanoid" id="A0A2P5G0Q1"/>
<name>A0A2P5G0Q1_TREOI</name>
<evidence type="ECO:0000313" key="2">
    <source>
        <dbReference type="EMBL" id="POO03638.1"/>
    </source>
</evidence>
<organism evidence="2 3">
    <name type="scientific">Trema orientale</name>
    <name type="common">Charcoal tree</name>
    <name type="synonym">Celtis orientalis</name>
    <dbReference type="NCBI Taxonomy" id="63057"/>
    <lineage>
        <taxon>Eukaryota</taxon>
        <taxon>Viridiplantae</taxon>
        <taxon>Streptophyta</taxon>
        <taxon>Embryophyta</taxon>
        <taxon>Tracheophyta</taxon>
        <taxon>Spermatophyta</taxon>
        <taxon>Magnoliopsida</taxon>
        <taxon>eudicotyledons</taxon>
        <taxon>Gunneridae</taxon>
        <taxon>Pentapetalae</taxon>
        <taxon>rosids</taxon>
        <taxon>fabids</taxon>
        <taxon>Rosales</taxon>
        <taxon>Cannabaceae</taxon>
        <taxon>Trema</taxon>
    </lineage>
</organism>
<feature type="region of interest" description="Disordered" evidence="1">
    <location>
        <begin position="1"/>
        <end position="35"/>
    </location>
</feature>
<gene>
    <name evidence="2" type="ORF">TorRG33x02_008430</name>
</gene>
<dbReference type="Proteomes" id="UP000237000">
    <property type="component" value="Unassembled WGS sequence"/>
</dbReference>
<dbReference type="AlphaFoldDB" id="A0A2P5G0Q1"/>
<proteinExistence type="predicted"/>
<comment type="caution">
    <text evidence="2">The sequence shown here is derived from an EMBL/GenBank/DDBJ whole genome shotgun (WGS) entry which is preliminary data.</text>
</comment>